<proteinExistence type="predicted"/>
<protein>
    <submittedName>
        <fullName evidence="3">Uncharacterized protein</fullName>
    </submittedName>
</protein>
<dbReference type="AlphaFoldDB" id="A0A812LJP1"/>
<evidence type="ECO:0000256" key="2">
    <source>
        <dbReference type="SAM" id="Phobius"/>
    </source>
</evidence>
<evidence type="ECO:0000313" key="4">
    <source>
        <dbReference type="Proteomes" id="UP000601435"/>
    </source>
</evidence>
<name>A0A812LJP1_9DINO</name>
<reference evidence="3" key="1">
    <citation type="submission" date="2021-02" db="EMBL/GenBank/DDBJ databases">
        <authorList>
            <person name="Dougan E. K."/>
            <person name="Rhodes N."/>
            <person name="Thang M."/>
            <person name="Chan C."/>
        </authorList>
    </citation>
    <scope>NUCLEOTIDE SEQUENCE</scope>
</reference>
<evidence type="ECO:0000313" key="3">
    <source>
        <dbReference type="EMBL" id="CAE7248097.1"/>
    </source>
</evidence>
<comment type="caution">
    <text evidence="3">The sequence shown here is derived from an EMBL/GenBank/DDBJ whole genome shotgun (WGS) entry which is preliminary data.</text>
</comment>
<feature type="compositionally biased region" description="Basic and acidic residues" evidence="1">
    <location>
        <begin position="45"/>
        <end position="63"/>
    </location>
</feature>
<dbReference type="EMBL" id="CAJNJA010009569">
    <property type="protein sequence ID" value="CAE7248097.1"/>
    <property type="molecule type" value="Genomic_DNA"/>
</dbReference>
<keyword evidence="2" id="KW-1133">Transmembrane helix</keyword>
<feature type="transmembrane region" description="Helical" evidence="2">
    <location>
        <begin position="6"/>
        <end position="25"/>
    </location>
</feature>
<feature type="region of interest" description="Disordered" evidence="1">
    <location>
        <begin position="228"/>
        <end position="257"/>
    </location>
</feature>
<accession>A0A812LJP1</accession>
<sequence>MQVIAGLLAVLAMLALLLCTIVYVLREHRNRSKVSSGAPTPNAKAEARPKHEDSKRTEQERALRAQAPEAKAVELSSMTSSVGLADLNRLSFKSHRSSGTHDQEDSLSTSGNYLGKLWSDDGSVSKQSVLKQGVDSMDSDMFVEGLMSDKSLKQVVFGEMPIRSSRGRWRPLFPSLSESSYSPSASMSCSVASVRKLGSSQKFFFESEEDAQRSLALDIRSHSQHLAVQTAPQLDRSASPCLSMGSQKSHLSVPEAK</sequence>
<organism evidence="3 4">
    <name type="scientific">Symbiodinium necroappetens</name>
    <dbReference type="NCBI Taxonomy" id="1628268"/>
    <lineage>
        <taxon>Eukaryota</taxon>
        <taxon>Sar</taxon>
        <taxon>Alveolata</taxon>
        <taxon>Dinophyceae</taxon>
        <taxon>Suessiales</taxon>
        <taxon>Symbiodiniaceae</taxon>
        <taxon>Symbiodinium</taxon>
    </lineage>
</organism>
<dbReference type="OrthoDB" id="10502339at2759"/>
<feature type="region of interest" description="Disordered" evidence="1">
    <location>
        <begin position="31"/>
        <end position="70"/>
    </location>
</feature>
<evidence type="ECO:0000256" key="1">
    <source>
        <dbReference type="SAM" id="MobiDB-lite"/>
    </source>
</evidence>
<gene>
    <name evidence="3" type="ORF">SNEC2469_LOCUS4957</name>
</gene>
<keyword evidence="4" id="KW-1185">Reference proteome</keyword>
<dbReference type="Proteomes" id="UP000601435">
    <property type="component" value="Unassembled WGS sequence"/>
</dbReference>
<feature type="non-terminal residue" evidence="3">
    <location>
        <position position="257"/>
    </location>
</feature>
<keyword evidence="2" id="KW-0812">Transmembrane</keyword>
<keyword evidence="2" id="KW-0472">Membrane</keyword>